<evidence type="ECO:0000256" key="7">
    <source>
        <dbReference type="RuleBase" id="RU004504"/>
    </source>
</evidence>
<dbReference type="GO" id="GO:0030170">
    <property type="term" value="F:pyridoxal phosphate binding"/>
    <property type="evidence" value="ECO:0007669"/>
    <property type="project" value="UniProtKB-UniRule"/>
</dbReference>
<dbReference type="Proteomes" id="UP000275461">
    <property type="component" value="Unassembled WGS sequence"/>
</dbReference>
<accession>A0A498C4A4</accession>
<comment type="cofactor">
    <cofactor evidence="1 7">
        <name>pyridoxal 5'-phosphate</name>
        <dbReference type="ChEBI" id="CHEBI:597326"/>
    </cofactor>
</comment>
<dbReference type="PIRSF" id="PIRSF005572">
    <property type="entry name" value="NifS"/>
    <property type="match status" value="1"/>
</dbReference>
<dbReference type="Gene3D" id="3.40.640.10">
    <property type="entry name" value="Type I PLP-dependent aspartate aminotransferase-like (Major domain)"/>
    <property type="match status" value="1"/>
</dbReference>
<dbReference type="NCBIfam" id="TIGR01979">
    <property type="entry name" value="sufS"/>
    <property type="match status" value="1"/>
</dbReference>
<dbReference type="InterPro" id="IPR010970">
    <property type="entry name" value="Cys_dSase_SufS"/>
</dbReference>
<evidence type="ECO:0000313" key="10">
    <source>
        <dbReference type="EMBL" id="RLK50994.1"/>
    </source>
</evidence>
<protein>
    <recommendedName>
        <fullName evidence="8">Cysteine desulfurase</fullName>
        <ecNumber evidence="8">2.8.1.7</ecNumber>
    </recommendedName>
</protein>
<evidence type="ECO:0000256" key="6">
    <source>
        <dbReference type="ARBA" id="ARBA00050776"/>
    </source>
</evidence>
<comment type="similarity">
    <text evidence="3 8">Belongs to the class-V pyridoxal-phosphate-dependent aminotransferase family. Csd subfamily.</text>
</comment>
<proteinExistence type="inferred from homology"/>
<keyword evidence="11" id="KW-1185">Reference proteome</keyword>
<dbReference type="PROSITE" id="PS00595">
    <property type="entry name" value="AA_TRANSFER_CLASS_5"/>
    <property type="match status" value="1"/>
</dbReference>
<evidence type="ECO:0000256" key="1">
    <source>
        <dbReference type="ARBA" id="ARBA00001933"/>
    </source>
</evidence>
<comment type="catalytic activity">
    <reaction evidence="6 8">
        <text>(sulfur carrier)-H + L-cysteine = (sulfur carrier)-SH + L-alanine</text>
        <dbReference type="Rhea" id="RHEA:43892"/>
        <dbReference type="Rhea" id="RHEA-COMP:14737"/>
        <dbReference type="Rhea" id="RHEA-COMP:14739"/>
        <dbReference type="ChEBI" id="CHEBI:29917"/>
        <dbReference type="ChEBI" id="CHEBI:35235"/>
        <dbReference type="ChEBI" id="CHEBI:57972"/>
        <dbReference type="ChEBI" id="CHEBI:64428"/>
        <dbReference type="EC" id="2.8.1.7"/>
    </reaction>
</comment>
<dbReference type="GO" id="GO:0031071">
    <property type="term" value="F:cysteine desulfurase activity"/>
    <property type="evidence" value="ECO:0007669"/>
    <property type="project" value="UniProtKB-UniRule"/>
</dbReference>
<dbReference type="InterPro" id="IPR016454">
    <property type="entry name" value="Cysteine_dSase"/>
</dbReference>
<evidence type="ECO:0000313" key="11">
    <source>
        <dbReference type="Proteomes" id="UP000275461"/>
    </source>
</evidence>
<dbReference type="OrthoDB" id="9808002at2"/>
<dbReference type="GO" id="GO:0006534">
    <property type="term" value="P:cysteine metabolic process"/>
    <property type="evidence" value="ECO:0007669"/>
    <property type="project" value="UniProtKB-UniRule"/>
</dbReference>
<keyword evidence="10" id="KW-0456">Lyase</keyword>
<evidence type="ECO:0000256" key="3">
    <source>
        <dbReference type="ARBA" id="ARBA00010447"/>
    </source>
</evidence>
<dbReference type="Gene3D" id="3.90.1150.10">
    <property type="entry name" value="Aspartate Aminotransferase, domain 1"/>
    <property type="match status" value="1"/>
</dbReference>
<evidence type="ECO:0000256" key="5">
    <source>
        <dbReference type="ARBA" id="ARBA00022898"/>
    </source>
</evidence>
<dbReference type="InterPro" id="IPR015424">
    <property type="entry name" value="PyrdxlP-dep_Trfase"/>
</dbReference>
<dbReference type="SUPFAM" id="SSF53383">
    <property type="entry name" value="PLP-dependent transferases"/>
    <property type="match status" value="1"/>
</dbReference>
<dbReference type="InterPro" id="IPR015422">
    <property type="entry name" value="PyrdxlP-dep_Trfase_small"/>
</dbReference>
<evidence type="ECO:0000256" key="2">
    <source>
        <dbReference type="ARBA" id="ARBA00002824"/>
    </source>
</evidence>
<dbReference type="RefSeq" id="WP_121441436.1">
    <property type="nucleotide sequence ID" value="NZ_RCDA01000001.1"/>
</dbReference>
<dbReference type="CDD" id="cd06453">
    <property type="entry name" value="SufS_like"/>
    <property type="match status" value="1"/>
</dbReference>
<reference evidence="10 11" key="1">
    <citation type="submission" date="2018-10" db="EMBL/GenBank/DDBJ databases">
        <title>Genomic Encyclopedia of Type Strains, Phase IV (KMG-IV): sequencing the most valuable type-strain genomes for metagenomic binning, comparative biology and taxonomic classification.</title>
        <authorList>
            <person name="Goeker M."/>
        </authorList>
    </citation>
    <scope>NUCLEOTIDE SEQUENCE [LARGE SCALE GENOMIC DNA]</scope>
    <source>
        <strain evidence="10 11">DSM 12769</strain>
    </source>
</reference>
<dbReference type="InterPro" id="IPR020578">
    <property type="entry name" value="Aminotrans_V_PyrdxlP_BS"/>
</dbReference>
<keyword evidence="5 8" id="KW-0663">Pyridoxal phosphate</keyword>
<dbReference type="GO" id="GO:0016829">
    <property type="term" value="F:lyase activity"/>
    <property type="evidence" value="ECO:0007669"/>
    <property type="project" value="UniProtKB-KW"/>
</dbReference>
<keyword evidence="4 8" id="KW-0808">Transferase</keyword>
<feature type="domain" description="Aminotransferase class V" evidence="9">
    <location>
        <begin position="39"/>
        <end position="408"/>
    </location>
</feature>
<dbReference type="EMBL" id="RCDA01000001">
    <property type="protein sequence ID" value="RLK50994.1"/>
    <property type="molecule type" value="Genomic_DNA"/>
</dbReference>
<dbReference type="InterPro" id="IPR015421">
    <property type="entry name" value="PyrdxlP-dep_Trfase_major"/>
</dbReference>
<evidence type="ECO:0000256" key="8">
    <source>
        <dbReference type="RuleBase" id="RU004506"/>
    </source>
</evidence>
<sequence length="421" mass="46050">MSTVDPVRDRDRAGPPLDVAALRAEFPVLHQEVNGYPLVYLDNAASCQKPEAVIEAEAECYRRYYANIHRGVHALSQRCTTAFEGAREKVQRLLNAERDAEIVFLRGTTEAINLVAHSFVEPMLRPGDEILISHIEHHSNIVPWQMLCERTGAELKVIPVQDNGELDLEAFQALLSERTRFFSVGHVSNALGTINPVRWMIEQAKARDIPVMLDGAQAVPHGPVDVQDLGCDFYAFSGHKLYGPSGVGVLYGRYDLLKAMRPWQGGGDMIRTVSFEKTLYADPPARFEAGTPNIAGVIALGAAVDWVQSVGLEAIAAHEARLLDYATEQMGALKGVRLLGTAPDKAAVLSFVMEEAHPHDIGTILDQQGVAIRTGHHCAEPVMQRFNVPATARASFAVYNTEAEVDALVRGVNKVLDLFGG</sequence>
<evidence type="ECO:0000259" key="9">
    <source>
        <dbReference type="Pfam" id="PF00266"/>
    </source>
</evidence>
<dbReference type="EC" id="2.8.1.7" evidence="8"/>
<dbReference type="AlphaFoldDB" id="A0A498C4A4"/>
<dbReference type="Pfam" id="PF00266">
    <property type="entry name" value="Aminotran_5"/>
    <property type="match status" value="1"/>
</dbReference>
<name>A0A498C4A4_9GAMM</name>
<dbReference type="PANTHER" id="PTHR43586">
    <property type="entry name" value="CYSTEINE DESULFURASE"/>
    <property type="match status" value="1"/>
</dbReference>
<evidence type="ECO:0000256" key="4">
    <source>
        <dbReference type="ARBA" id="ARBA00022679"/>
    </source>
</evidence>
<organism evidence="10 11">
    <name type="scientific">Alkalispirillum mobile</name>
    <dbReference type="NCBI Taxonomy" id="85925"/>
    <lineage>
        <taxon>Bacteria</taxon>
        <taxon>Pseudomonadati</taxon>
        <taxon>Pseudomonadota</taxon>
        <taxon>Gammaproteobacteria</taxon>
        <taxon>Chromatiales</taxon>
        <taxon>Ectothiorhodospiraceae</taxon>
        <taxon>Alkalispirillum</taxon>
    </lineage>
</organism>
<dbReference type="InterPro" id="IPR000192">
    <property type="entry name" value="Aminotrans_V_dom"/>
</dbReference>
<comment type="function">
    <text evidence="2 8">Catalyzes the removal of elemental sulfur and selenium atoms from L-cysteine, L-cystine, L-selenocysteine, and L-selenocystine to produce L-alanine.</text>
</comment>
<dbReference type="PANTHER" id="PTHR43586:SF8">
    <property type="entry name" value="CYSTEINE DESULFURASE 1, CHLOROPLASTIC"/>
    <property type="match status" value="1"/>
</dbReference>
<gene>
    <name evidence="10" type="ORF">DFR31_0907</name>
</gene>
<comment type="caution">
    <text evidence="10">The sequence shown here is derived from an EMBL/GenBank/DDBJ whole genome shotgun (WGS) entry which is preliminary data.</text>
</comment>